<feature type="transmembrane region" description="Helical" evidence="1">
    <location>
        <begin position="87"/>
        <end position="107"/>
    </location>
</feature>
<keyword evidence="1" id="KW-1133">Transmembrane helix</keyword>
<dbReference type="InterPro" id="IPR006949">
    <property type="entry name" value="Barrel_Baseplate_J-like"/>
</dbReference>
<sequence length="454" mass="48602">MNHLFDLLEKILGSESPSVELEIPEENFNLLAVRILREKAKQEHKNLTLKPTGPRGKRLLANAGEEVLATPAKVSLGGVGRFIKVPLILLGLLLALGGGAYALLYWLPQATVTLTLSPIPLVKEIAVVASTEATSIEVAAGTVPATLRTVEQTGEKSTPATGTATVGEKAKGTVTFNSTVANNCAQGTKVKEDSSGLTFLTDSSFSISASETKDISVTAEKIGSDYNLASGRHFAITSGCDNNIAMEGDNSAAFTGGSSQQVTVVAATDQNKLLEDLEKELIEAAKEKILSGAGVDEVIVDTAIKNEVIEKIYSHDVGEQAENVTLTLKIKLTTITYKGSDIQELVAQAMAELVPPGFILFPGETIIDPLDPQLSEKTLSFQAKITAQVIPDLDQEAIRNDLSGRNLESAEQYLASLSDITAYKLEIWPNLPEPLRRVPANKDRIKIILETKED</sequence>
<reference evidence="3 4" key="1">
    <citation type="journal article" date="2016" name="Nat. Commun.">
        <title>Thousands of microbial genomes shed light on interconnected biogeochemical processes in an aquifer system.</title>
        <authorList>
            <person name="Anantharaman K."/>
            <person name="Brown C.T."/>
            <person name="Hug L.A."/>
            <person name="Sharon I."/>
            <person name="Castelle C.J."/>
            <person name="Probst A.J."/>
            <person name="Thomas B.C."/>
            <person name="Singh A."/>
            <person name="Wilkins M.J."/>
            <person name="Karaoz U."/>
            <person name="Brodie E.L."/>
            <person name="Williams K.H."/>
            <person name="Hubbard S.S."/>
            <person name="Banfield J.F."/>
        </authorList>
    </citation>
    <scope>NUCLEOTIDE SEQUENCE [LARGE SCALE GENOMIC DNA]</scope>
</reference>
<accession>A0A1F4VBN0</accession>
<dbReference type="Proteomes" id="UP000179005">
    <property type="component" value="Unassembled WGS sequence"/>
</dbReference>
<comment type="caution">
    <text evidence="3">The sequence shown here is derived from an EMBL/GenBank/DDBJ whole genome shotgun (WGS) entry which is preliminary data.</text>
</comment>
<evidence type="ECO:0000256" key="1">
    <source>
        <dbReference type="SAM" id="Phobius"/>
    </source>
</evidence>
<evidence type="ECO:0000259" key="2">
    <source>
        <dbReference type="Pfam" id="PF04865"/>
    </source>
</evidence>
<evidence type="ECO:0000313" key="3">
    <source>
        <dbReference type="EMBL" id="OGC54574.1"/>
    </source>
</evidence>
<protein>
    <recommendedName>
        <fullName evidence="2">Baseplate protein J-like barrel domain-containing protein</fullName>
    </recommendedName>
</protein>
<dbReference type="EMBL" id="MEVC01000020">
    <property type="protein sequence ID" value="OGC54574.1"/>
    <property type="molecule type" value="Genomic_DNA"/>
</dbReference>
<organism evidence="3 4">
    <name type="scientific">candidate division WWE3 bacterium RIFCSPHIGHO2_01_FULL_48_15</name>
    <dbReference type="NCBI Taxonomy" id="1802619"/>
    <lineage>
        <taxon>Bacteria</taxon>
        <taxon>Katanobacteria</taxon>
    </lineage>
</organism>
<dbReference type="STRING" id="1802619.A2797_01645"/>
<evidence type="ECO:0000313" key="4">
    <source>
        <dbReference type="Proteomes" id="UP000179005"/>
    </source>
</evidence>
<dbReference type="Pfam" id="PF04865">
    <property type="entry name" value="Baseplate_J"/>
    <property type="match status" value="1"/>
</dbReference>
<proteinExistence type="predicted"/>
<gene>
    <name evidence="3" type="ORF">A2797_01645</name>
</gene>
<keyword evidence="1" id="KW-0472">Membrane</keyword>
<feature type="domain" description="Baseplate protein J-like barrel" evidence="2">
    <location>
        <begin position="173"/>
        <end position="257"/>
    </location>
</feature>
<keyword evidence="1" id="KW-0812">Transmembrane</keyword>
<dbReference type="AlphaFoldDB" id="A0A1F4VBN0"/>
<name>A0A1F4VBN0_UNCKA</name>